<reference evidence="3" key="1">
    <citation type="submission" date="2016-10" db="EMBL/GenBank/DDBJ databases">
        <authorList>
            <person name="Varghese N."/>
            <person name="Submissions S."/>
        </authorList>
    </citation>
    <scope>NUCLEOTIDE SEQUENCE [LARGE SCALE GENOMIC DNA]</scope>
    <source>
        <strain evidence="3">DSM 17038</strain>
    </source>
</reference>
<dbReference type="RefSeq" id="WP_131820842.1">
    <property type="nucleotide sequence ID" value="NZ_FOOX01000028.1"/>
</dbReference>
<keyword evidence="3" id="KW-1185">Reference proteome</keyword>
<evidence type="ECO:0000256" key="1">
    <source>
        <dbReference type="SAM" id="Coils"/>
    </source>
</evidence>
<protein>
    <recommendedName>
        <fullName evidence="4">DUF3732 domain-containing protein</fullName>
    </recommendedName>
</protein>
<proteinExistence type="predicted"/>
<evidence type="ECO:0008006" key="4">
    <source>
        <dbReference type="Google" id="ProtNLM"/>
    </source>
</evidence>
<gene>
    <name evidence="2" type="ORF">SAMN05660649_04924</name>
</gene>
<dbReference type="Proteomes" id="UP000199337">
    <property type="component" value="Unassembled WGS sequence"/>
</dbReference>
<dbReference type="InterPro" id="IPR027417">
    <property type="entry name" value="P-loop_NTPase"/>
</dbReference>
<accession>A0A1I2ZG66</accession>
<dbReference type="STRING" id="341036.SAMN05660649_04924"/>
<evidence type="ECO:0000313" key="3">
    <source>
        <dbReference type="Proteomes" id="UP000199337"/>
    </source>
</evidence>
<dbReference type="OrthoDB" id="103556at2"/>
<dbReference type="AlphaFoldDB" id="A0A1I2ZG66"/>
<organism evidence="2 3">
    <name type="scientific">Desulfotruncus arcticus DSM 17038</name>
    <dbReference type="NCBI Taxonomy" id="1121424"/>
    <lineage>
        <taxon>Bacteria</taxon>
        <taxon>Bacillati</taxon>
        <taxon>Bacillota</taxon>
        <taxon>Clostridia</taxon>
        <taxon>Eubacteriales</taxon>
        <taxon>Desulfallaceae</taxon>
        <taxon>Desulfotruncus</taxon>
    </lineage>
</organism>
<dbReference type="EMBL" id="FOOX01000028">
    <property type="protein sequence ID" value="SFH36843.1"/>
    <property type="molecule type" value="Genomic_DNA"/>
</dbReference>
<evidence type="ECO:0000313" key="2">
    <source>
        <dbReference type="EMBL" id="SFH36843.1"/>
    </source>
</evidence>
<sequence>MNIITGSSRTGKSAIIPIIDYCLGADKCTIPVDIIRNACEWFGVLFDLDNEQILLCRKEPGSRSSTNEMYFSRDMIVKVPENIESNVTTPQVKNILNELFSMSFLDLDPTTSNFSARPSYRDFMAFIFQPQNIVANADVLFYKADTSEHRQKLINIFPYALGAVTPHVLAARQEIERLRKEKDKLTRDLNNIKDVAENWKQEVHSWIARARELGLTTYTWNGEDSFEQQIYQLRLIAQKGEEESIISANNVKDVSEELTMLRKEEQEVSSKLFASQKRYSEMKQLSNSVGQYDHSLQIQLNRLDAASPVK</sequence>
<name>A0A1I2ZG66_9FIRM</name>
<dbReference type="Gene3D" id="3.40.50.300">
    <property type="entry name" value="P-loop containing nucleotide triphosphate hydrolases"/>
    <property type="match status" value="1"/>
</dbReference>
<keyword evidence="1" id="KW-0175">Coiled coil</keyword>
<feature type="coiled-coil region" evidence="1">
    <location>
        <begin position="168"/>
        <end position="202"/>
    </location>
</feature>